<accession>A0A1J4TXJ5</accession>
<keyword evidence="4" id="KW-0645">Protease</keyword>
<dbReference type="Pfam" id="PF00905">
    <property type="entry name" value="Transpeptidase"/>
    <property type="match status" value="1"/>
</dbReference>
<keyword evidence="12" id="KW-0961">Cell wall biogenesis/degradation</keyword>
<evidence type="ECO:0000313" key="20">
    <source>
        <dbReference type="Proteomes" id="UP000183120"/>
    </source>
</evidence>
<dbReference type="NCBIfam" id="TIGR02073">
    <property type="entry name" value="PBP_1c"/>
    <property type="match status" value="1"/>
</dbReference>
<evidence type="ECO:0000256" key="10">
    <source>
        <dbReference type="ARBA" id="ARBA00023136"/>
    </source>
</evidence>
<evidence type="ECO:0000256" key="13">
    <source>
        <dbReference type="ARBA" id="ARBA00044770"/>
    </source>
</evidence>
<comment type="catalytic activity">
    <reaction evidence="14">
        <text>[GlcNAc-(1-&gt;4)-Mur2Ac(oyl-L-Ala-gamma-D-Glu-L-Lys-D-Ala-D-Ala)](n)-di-trans,octa-cis-undecaprenyl diphosphate + beta-D-GlcNAc-(1-&gt;4)-Mur2Ac(oyl-L-Ala-gamma-D-Glu-L-Lys-D-Ala-D-Ala)-di-trans,octa-cis-undecaprenyl diphosphate = [GlcNAc-(1-&gt;4)-Mur2Ac(oyl-L-Ala-gamma-D-Glu-L-Lys-D-Ala-D-Ala)](n+1)-di-trans,octa-cis-undecaprenyl diphosphate + di-trans,octa-cis-undecaprenyl diphosphate + H(+)</text>
        <dbReference type="Rhea" id="RHEA:23708"/>
        <dbReference type="Rhea" id="RHEA-COMP:9602"/>
        <dbReference type="Rhea" id="RHEA-COMP:9603"/>
        <dbReference type="ChEBI" id="CHEBI:15378"/>
        <dbReference type="ChEBI" id="CHEBI:58405"/>
        <dbReference type="ChEBI" id="CHEBI:60033"/>
        <dbReference type="ChEBI" id="CHEBI:78435"/>
        <dbReference type="EC" id="2.4.99.28"/>
    </reaction>
</comment>
<dbReference type="InterPro" id="IPR001460">
    <property type="entry name" value="PCN-bd_Tpept"/>
</dbReference>
<dbReference type="GO" id="GO:0005886">
    <property type="term" value="C:plasma membrane"/>
    <property type="evidence" value="ECO:0007669"/>
    <property type="project" value="UniProtKB-SubCell"/>
</dbReference>
<gene>
    <name evidence="19" type="ORF">AUJ73_00770</name>
</gene>
<dbReference type="InterPro" id="IPR023346">
    <property type="entry name" value="Lysozyme-like_dom_sf"/>
</dbReference>
<keyword evidence="11" id="KW-0511">Multifunctional enzyme</keyword>
<dbReference type="GO" id="GO:0030288">
    <property type="term" value="C:outer membrane-bounded periplasmic space"/>
    <property type="evidence" value="ECO:0007669"/>
    <property type="project" value="TreeGrafter"/>
</dbReference>
<dbReference type="GO" id="GO:0008658">
    <property type="term" value="F:penicillin binding"/>
    <property type="evidence" value="ECO:0007669"/>
    <property type="project" value="InterPro"/>
</dbReference>
<comment type="subcellular location">
    <subcellularLocation>
        <location evidence="1">Cell membrane</location>
    </subcellularLocation>
</comment>
<evidence type="ECO:0000256" key="14">
    <source>
        <dbReference type="ARBA" id="ARBA00049902"/>
    </source>
</evidence>
<dbReference type="SUPFAM" id="SSF53955">
    <property type="entry name" value="Lysozyme-like"/>
    <property type="match status" value="1"/>
</dbReference>
<dbReference type="GO" id="GO:0008955">
    <property type="term" value="F:peptidoglycan glycosyltransferase activity"/>
    <property type="evidence" value="ECO:0007669"/>
    <property type="project" value="UniProtKB-EC"/>
</dbReference>
<keyword evidence="2" id="KW-1003">Cell membrane</keyword>
<dbReference type="GO" id="GO:0009252">
    <property type="term" value="P:peptidoglycan biosynthetic process"/>
    <property type="evidence" value="ECO:0007669"/>
    <property type="project" value="UniProtKB-KW"/>
</dbReference>
<reference evidence="19 20" key="1">
    <citation type="journal article" date="2016" name="Environ. Microbiol.">
        <title>Genomic resolution of a cold subsurface aquifer community provides metabolic insights for novel microbes adapted to high CO concentrations.</title>
        <authorList>
            <person name="Probst A.J."/>
            <person name="Castelle C.J."/>
            <person name="Singh A."/>
            <person name="Brown C.T."/>
            <person name="Anantharaman K."/>
            <person name="Sharon I."/>
            <person name="Hug L.A."/>
            <person name="Burstein D."/>
            <person name="Emerson J.B."/>
            <person name="Thomas B.C."/>
            <person name="Banfield J.F."/>
        </authorList>
    </citation>
    <scope>NUCLEOTIDE SEQUENCE [LARGE SCALE GENOMIC DNA]</scope>
    <source>
        <strain evidence="19">CG1_02_37_22</strain>
    </source>
</reference>
<evidence type="ECO:0000256" key="15">
    <source>
        <dbReference type="SAM" id="Phobius"/>
    </source>
</evidence>
<dbReference type="GO" id="GO:0004180">
    <property type="term" value="F:carboxypeptidase activity"/>
    <property type="evidence" value="ECO:0007669"/>
    <property type="project" value="UniProtKB-KW"/>
</dbReference>
<dbReference type="InterPro" id="IPR011815">
    <property type="entry name" value="PBP_1c"/>
</dbReference>
<dbReference type="STRING" id="1805209.AUJ73_00770"/>
<dbReference type="InterPro" id="IPR001264">
    <property type="entry name" value="Glyco_trans_51"/>
</dbReference>
<evidence type="ECO:0000259" key="16">
    <source>
        <dbReference type="Pfam" id="PF00905"/>
    </source>
</evidence>
<dbReference type="Pfam" id="PF00912">
    <property type="entry name" value="Transgly"/>
    <property type="match status" value="1"/>
</dbReference>
<evidence type="ECO:0000259" key="18">
    <source>
        <dbReference type="Pfam" id="PF06832"/>
    </source>
</evidence>
<evidence type="ECO:0000313" key="19">
    <source>
        <dbReference type="EMBL" id="OIO15333.1"/>
    </source>
</evidence>
<keyword evidence="7" id="KW-0378">Hydrolase</keyword>
<evidence type="ECO:0000256" key="3">
    <source>
        <dbReference type="ARBA" id="ARBA00022645"/>
    </source>
</evidence>
<dbReference type="InterPro" id="IPR036950">
    <property type="entry name" value="PBP_transglycosylase"/>
</dbReference>
<feature type="domain" description="Penicillin-binding C-terminal" evidence="18">
    <location>
        <begin position="722"/>
        <end position="791"/>
    </location>
</feature>
<evidence type="ECO:0000256" key="2">
    <source>
        <dbReference type="ARBA" id="ARBA00022475"/>
    </source>
</evidence>
<evidence type="ECO:0000256" key="5">
    <source>
        <dbReference type="ARBA" id="ARBA00022676"/>
    </source>
</evidence>
<evidence type="ECO:0000256" key="12">
    <source>
        <dbReference type="ARBA" id="ARBA00023316"/>
    </source>
</evidence>
<evidence type="ECO:0000259" key="17">
    <source>
        <dbReference type="Pfam" id="PF00912"/>
    </source>
</evidence>
<dbReference type="InterPro" id="IPR050396">
    <property type="entry name" value="Glycosyltr_51/Transpeptidase"/>
</dbReference>
<keyword evidence="6" id="KW-0808">Transferase</keyword>
<evidence type="ECO:0000256" key="11">
    <source>
        <dbReference type="ARBA" id="ARBA00023268"/>
    </source>
</evidence>
<dbReference type="Proteomes" id="UP000183120">
    <property type="component" value="Unassembled WGS sequence"/>
</dbReference>
<evidence type="ECO:0000256" key="4">
    <source>
        <dbReference type="ARBA" id="ARBA00022670"/>
    </source>
</evidence>
<keyword evidence="3" id="KW-0121">Carboxypeptidase</keyword>
<dbReference type="SUPFAM" id="SSF56601">
    <property type="entry name" value="beta-lactamase/transpeptidase-like"/>
    <property type="match status" value="1"/>
</dbReference>
<evidence type="ECO:0000256" key="6">
    <source>
        <dbReference type="ARBA" id="ARBA00022679"/>
    </source>
</evidence>
<keyword evidence="8" id="KW-0133">Cell shape</keyword>
<keyword evidence="5" id="KW-0328">Glycosyltransferase</keyword>
<feature type="domain" description="Glycosyl transferase family 51" evidence="17">
    <location>
        <begin position="63"/>
        <end position="233"/>
    </location>
</feature>
<protein>
    <recommendedName>
        <fullName evidence="13">peptidoglycan glycosyltransferase</fullName>
        <ecNumber evidence="13">2.4.99.28</ecNumber>
    </recommendedName>
</protein>
<evidence type="ECO:0000256" key="7">
    <source>
        <dbReference type="ARBA" id="ARBA00022801"/>
    </source>
</evidence>
<evidence type="ECO:0000256" key="9">
    <source>
        <dbReference type="ARBA" id="ARBA00022984"/>
    </source>
</evidence>
<dbReference type="GO" id="GO:0006508">
    <property type="term" value="P:proteolysis"/>
    <property type="evidence" value="ECO:0007669"/>
    <property type="project" value="UniProtKB-KW"/>
</dbReference>
<dbReference type="InterPro" id="IPR009647">
    <property type="entry name" value="PBP_C"/>
</dbReference>
<dbReference type="PANTHER" id="PTHR32282">
    <property type="entry name" value="BINDING PROTEIN TRANSPEPTIDASE, PUTATIVE-RELATED"/>
    <property type="match status" value="1"/>
</dbReference>
<feature type="transmembrane region" description="Helical" evidence="15">
    <location>
        <begin position="20"/>
        <end position="37"/>
    </location>
</feature>
<comment type="caution">
    <text evidence="19">The sequence shown here is derived from an EMBL/GenBank/DDBJ whole genome shotgun (WGS) entry which is preliminary data.</text>
</comment>
<name>A0A1J4TXJ5_9BACT</name>
<proteinExistence type="predicted"/>
<dbReference type="Gene3D" id="1.10.3810.10">
    <property type="entry name" value="Biosynthetic peptidoglycan transglycosylase-like"/>
    <property type="match status" value="1"/>
</dbReference>
<keyword evidence="15" id="KW-1133">Transmembrane helix</keyword>
<dbReference type="AlphaFoldDB" id="A0A1J4TXJ5"/>
<sequence length="819" mass="92311">MYPKIKKLFNPTIRKIRKPIIISILFISLALFIWWTQPKINQSGTVKIWDRNHTLLYESAGEVGKKMPITYNDLPVYLINAAVVSEDITFWTNPGVDLRAIARSLLINIKEGRIVSGASTITQQLTRTAIISHKKIPSRSIVRKIREIFIALRITASYSKKDILTMYFNQMYFGNLAYGIQAASSTYFDKDISQLSLAESAFLVGLLSSPDKRNPFSSRDEVKKGQIQVLDLMMKHGFISKEKAEEAKLEELAISTKKSDIKAPHFVHYVLQELFALGINNNQGLNIYTTLDYPTFNLSENIAKIWVDRLKNQHDLSNASIVLIRNDSGEIIDMLGGIDYFDASRSGQVNMATALRQPGSALKPVTYATAFREGYTPATLIYDVIKIYQTKKGEGFTPNNYDGRYHGLVLAREALASSLNLPAVEMLDRIGINNFLKVARDLGITTFTQEDRYDLALTLGGGEIKLLELTNVFASFARGGEYKEPYTIQKIVADDGKNLYTHHDNQGTQVLGQNGKQVAYLISNILSDPKARIPAFGEKNPLVLSHPASVKTGTTTDWHDNWTVGYTPSYTVGVWVGNNDNHPMREISGVVGAAPIWNQFFEEFLKGYPIEVFIRPERIKEVEICAMSGSLPDELCPEKTNELFVEGSEPKEVSKLHKKVLIDNRNGLLADDSCPKNFVEEKVFIDYPPEVYTWAIQNRQEVIPRQSSPLCNNSQQLSGKIYLEITYPKEKTVFESAPLLVNNERIVFEVNISQSINKVFWYLDGKLFKEAEDFPYSASWKPQVGKHTIAAYGMTENNERVKSDEITFSVVGYKEDSSN</sequence>
<dbReference type="PANTHER" id="PTHR32282:SF11">
    <property type="entry name" value="PENICILLIN-BINDING PROTEIN 1B"/>
    <property type="match status" value="1"/>
</dbReference>
<dbReference type="InterPro" id="IPR013783">
    <property type="entry name" value="Ig-like_fold"/>
</dbReference>
<dbReference type="GO" id="GO:0071555">
    <property type="term" value="P:cell wall organization"/>
    <property type="evidence" value="ECO:0007669"/>
    <property type="project" value="UniProtKB-KW"/>
</dbReference>
<feature type="domain" description="Penicillin-binding protein transpeptidase" evidence="16">
    <location>
        <begin position="320"/>
        <end position="578"/>
    </location>
</feature>
<evidence type="ECO:0000256" key="8">
    <source>
        <dbReference type="ARBA" id="ARBA00022960"/>
    </source>
</evidence>
<keyword evidence="10 15" id="KW-0472">Membrane</keyword>
<dbReference type="Gene3D" id="2.60.40.10">
    <property type="entry name" value="Immunoglobulins"/>
    <property type="match status" value="1"/>
</dbReference>
<keyword evidence="9" id="KW-0573">Peptidoglycan synthesis</keyword>
<keyword evidence="15" id="KW-0812">Transmembrane</keyword>
<dbReference type="InterPro" id="IPR012338">
    <property type="entry name" value="Beta-lactam/transpept-like"/>
</dbReference>
<dbReference type="Pfam" id="PF06832">
    <property type="entry name" value="BiPBP_C"/>
    <property type="match status" value="1"/>
</dbReference>
<organism evidence="19 20">
    <name type="scientific">Candidatus Gottesmanbacteria bacterium CG1_02_37_22</name>
    <dbReference type="NCBI Taxonomy" id="1805209"/>
    <lineage>
        <taxon>Bacteria</taxon>
        <taxon>Candidatus Gottesmaniibacteriota</taxon>
    </lineage>
</organism>
<evidence type="ECO:0000256" key="1">
    <source>
        <dbReference type="ARBA" id="ARBA00004236"/>
    </source>
</evidence>
<dbReference type="EMBL" id="MNUY01000012">
    <property type="protein sequence ID" value="OIO15333.1"/>
    <property type="molecule type" value="Genomic_DNA"/>
</dbReference>
<dbReference type="Gene3D" id="3.40.710.10">
    <property type="entry name" value="DD-peptidase/beta-lactamase superfamily"/>
    <property type="match status" value="1"/>
</dbReference>
<dbReference type="EC" id="2.4.99.28" evidence="13"/>
<dbReference type="GO" id="GO:0008360">
    <property type="term" value="P:regulation of cell shape"/>
    <property type="evidence" value="ECO:0007669"/>
    <property type="project" value="UniProtKB-KW"/>
</dbReference>